<gene>
    <name evidence="1" type="ORF">PanWU01x14_157970</name>
</gene>
<sequence length="53" mass="5880">MQKSKLGEKIEAKLGKMEEDAWEKMKSGNTGRCEDLVEAIKSRAVSEVSVVPQ</sequence>
<evidence type="ECO:0000313" key="2">
    <source>
        <dbReference type="Proteomes" id="UP000237105"/>
    </source>
</evidence>
<dbReference type="EMBL" id="JXTB01000138">
    <property type="protein sequence ID" value="PON59585.1"/>
    <property type="molecule type" value="Genomic_DNA"/>
</dbReference>
<protein>
    <submittedName>
        <fullName evidence="1">Uncharacterized protein</fullName>
    </submittedName>
</protein>
<comment type="caution">
    <text evidence="1">The sequence shown here is derived from an EMBL/GenBank/DDBJ whole genome shotgun (WGS) entry which is preliminary data.</text>
</comment>
<keyword evidence="2" id="KW-1185">Reference proteome</keyword>
<dbReference type="Proteomes" id="UP000237105">
    <property type="component" value="Unassembled WGS sequence"/>
</dbReference>
<accession>A0A2P5CF00</accession>
<organism evidence="1 2">
    <name type="scientific">Parasponia andersonii</name>
    <name type="common">Sponia andersonii</name>
    <dbReference type="NCBI Taxonomy" id="3476"/>
    <lineage>
        <taxon>Eukaryota</taxon>
        <taxon>Viridiplantae</taxon>
        <taxon>Streptophyta</taxon>
        <taxon>Embryophyta</taxon>
        <taxon>Tracheophyta</taxon>
        <taxon>Spermatophyta</taxon>
        <taxon>Magnoliopsida</taxon>
        <taxon>eudicotyledons</taxon>
        <taxon>Gunneridae</taxon>
        <taxon>Pentapetalae</taxon>
        <taxon>rosids</taxon>
        <taxon>fabids</taxon>
        <taxon>Rosales</taxon>
        <taxon>Cannabaceae</taxon>
        <taxon>Parasponia</taxon>
    </lineage>
</organism>
<dbReference type="AlphaFoldDB" id="A0A2P5CF00"/>
<proteinExistence type="predicted"/>
<reference evidence="2" key="1">
    <citation type="submission" date="2016-06" db="EMBL/GenBank/DDBJ databases">
        <title>Parallel loss of symbiosis genes in relatives of nitrogen-fixing non-legume Parasponia.</title>
        <authorList>
            <person name="Van Velzen R."/>
            <person name="Holmer R."/>
            <person name="Bu F."/>
            <person name="Rutten L."/>
            <person name="Van Zeijl A."/>
            <person name="Liu W."/>
            <person name="Santuari L."/>
            <person name="Cao Q."/>
            <person name="Sharma T."/>
            <person name="Shen D."/>
            <person name="Roswanjaya Y."/>
            <person name="Wardhani T."/>
            <person name="Kalhor M.S."/>
            <person name="Jansen J."/>
            <person name="Van den Hoogen J."/>
            <person name="Gungor B."/>
            <person name="Hartog M."/>
            <person name="Hontelez J."/>
            <person name="Verver J."/>
            <person name="Yang W.-C."/>
            <person name="Schijlen E."/>
            <person name="Repin R."/>
            <person name="Schilthuizen M."/>
            <person name="Schranz E."/>
            <person name="Heidstra R."/>
            <person name="Miyata K."/>
            <person name="Fedorova E."/>
            <person name="Kohlen W."/>
            <person name="Bisseling T."/>
            <person name="Smit S."/>
            <person name="Geurts R."/>
        </authorList>
    </citation>
    <scope>NUCLEOTIDE SEQUENCE [LARGE SCALE GENOMIC DNA]</scope>
    <source>
        <strain evidence="2">cv. WU1-14</strain>
    </source>
</reference>
<name>A0A2P5CF00_PARAD</name>
<evidence type="ECO:0000313" key="1">
    <source>
        <dbReference type="EMBL" id="PON59585.1"/>
    </source>
</evidence>